<dbReference type="NCBIfam" id="TIGR00380">
    <property type="entry name" value="cobal_cbiB"/>
    <property type="match status" value="1"/>
</dbReference>
<organism evidence="10 11">
    <name type="scientific">Brotonthovivens ammoniilytica</name>
    <dbReference type="NCBI Taxonomy" id="2981725"/>
    <lineage>
        <taxon>Bacteria</taxon>
        <taxon>Bacillati</taxon>
        <taxon>Bacillota</taxon>
        <taxon>Clostridia</taxon>
        <taxon>Lachnospirales</taxon>
        <taxon>Lachnospiraceae</taxon>
        <taxon>Brotonthovivens</taxon>
    </lineage>
</organism>
<feature type="transmembrane region" description="Helical" evidence="9">
    <location>
        <begin position="299"/>
        <end position="323"/>
    </location>
</feature>
<accession>A0ABT2TMB4</accession>
<comment type="pathway">
    <text evidence="2 9">Cofactor biosynthesis; adenosylcobalamin biosynthesis.</text>
</comment>
<dbReference type="Pfam" id="PF03186">
    <property type="entry name" value="CobD_Cbib"/>
    <property type="match status" value="1"/>
</dbReference>
<comment type="subcellular location">
    <subcellularLocation>
        <location evidence="1 9">Cell membrane</location>
        <topology evidence="1 9">Multi-pass membrane protein</topology>
    </subcellularLocation>
</comment>
<evidence type="ECO:0000313" key="10">
    <source>
        <dbReference type="EMBL" id="MCU6763350.1"/>
    </source>
</evidence>
<evidence type="ECO:0000256" key="6">
    <source>
        <dbReference type="ARBA" id="ARBA00022692"/>
    </source>
</evidence>
<keyword evidence="8 9" id="KW-0472">Membrane</keyword>
<dbReference type="EMBL" id="JAOQJQ010000006">
    <property type="protein sequence ID" value="MCU6763350.1"/>
    <property type="molecule type" value="Genomic_DNA"/>
</dbReference>
<dbReference type="Proteomes" id="UP001652442">
    <property type="component" value="Unassembled WGS sequence"/>
</dbReference>
<evidence type="ECO:0000256" key="8">
    <source>
        <dbReference type="ARBA" id="ARBA00023136"/>
    </source>
</evidence>
<dbReference type="PANTHER" id="PTHR34308">
    <property type="entry name" value="COBALAMIN BIOSYNTHESIS PROTEIN CBIB"/>
    <property type="match status" value="1"/>
</dbReference>
<evidence type="ECO:0000313" key="11">
    <source>
        <dbReference type="Proteomes" id="UP001652442"/>
    </source>
</evidence>
<protein>
    <recommendedName>
        <fullName evidence="9">Cobalamin biosynthesis protein CobD</fullName>
    </recommendedName>
</protein>
<dbReference type="HAMAP" id="MF_00024">
    <property type="entry name" value="CobD_CbiB"/>
    <property type="match status" value="1"/>
</dbReference>
<dbReference type="PANTHER" id="PTHR34308:SF1">
    <property type="entry name" value="COBALAMIN BIOSYNTHESIS PROTEIN CBIB"/>
    <property type="match status" value="1"/>
</dbReference>
<evidence type="ECO:0000256" key="3">
    <source>
        <dbReference type="ARBA" id="ARBA00006263"/>
    </source>
</evidence>
<dbReference type="InterPro" id="IPR004485">
    <property type="entry name" value="Cobalamin_biosynth_CobD/CbiB"/>
</dbReference>
<keyword evidence="5 9" id="KW-0169">Cobalamin biosynthesis</keyword>
<dbReference type="RefSeq" id="WP_158425985.1">
    <property type="nucleotide sequence ID" value="NZ_JAOQJQ010000006.1"/>
</dbReference>
<evidence type="ECO:0000256" key="7">
    <source>
        <dbReference type="ARBA" id="ARBA00022989"/>
    </source>
</evidence>
<keyword evidence="6 9" id="KW-0812">Transmembrane</keyword>
<comment type="caution">
    <text evidence="9">Lacks conserved residue(s) required for the propagation of feature annotation.</text>
</comment>
<evidence type="ECO:0000256" key="2">
    <source>
        <dbReference type="ARBA" id="ARBA00004953"/>
    </source>
</evidence>
<keyword evidence="11" id="KW-1185">Reference proteome</keyword>
<keyword evidence="7 9" id="KW-1133">Transmembrane helix</keyword>
<proteinExistence type="inferred from homology"/>
<reference evidence="10 11" key="1">
    <citation type="journal article" date="2021" name="ISME Commun">
        <title>Automated analysis of genomic sequences facilitates high-throughput and comprehensive description of bacteria.</title>
        <authorList>
            <person name="Hitch T.C.A."/>
        </authorList>
    </citation>
    <scope>NUCLEOTIDE SEQUENCE [LARGE SCALE GENOMIC DNA]</scope>
    <source>
        <strain evidence="10 11">Sanger_109</strain>
    </source>
</reference>
<feature type="transmembrane region" description="Helical" evidence="9">
    <location>
        <begin position="159"/>
        <end position="180"/>
    </location>
</feature>
<gene>
    <name evidence="10" type="primary">cbiB</name>
    <name evidence="9" type="synonym">cobD</name>
    <name evidence="10" type="ORF">OCV88_13630</name>
</gene>
<keyword evidence="4 9" id="KW-1003">Cell membrane</keyword>
<evidence type="ECO:0000256" key="1">
    <source>
        <dbReference type="ARBA" id="ARBA00004651"/>
    </source>
</evidence>
<comment type="similarity">
    <text evidence="3 9">Belongs to the CobD/CbiB family.</text>
</comment>
<sequence length="326" mass="35574">MIWMTLAVLLGFFIDLLLGDPRFIYHPVCIIGNGIAAGEKLLRKIFPGTKAGERAAGILLAICVVICSAAVPAVILILLYRLSFWAGFAVETIFCWQLLATKSLKTESGKVYTELERGTLQSSQRAVAMIVGRDTQNLDRAGVSKAAVETVAENTADGIIAPLFYMMIGGAVFGFAYKAINTLDSMIGYKNDTYRYFGTFAARMDDAANYIPARLAAGLMIISAYLTGFDGRGAARIYKRDRRNHKSPNSAQTESVMAGALNIQLAGDAWYFGTLHKKPFIGDDIRPVEAEDIRRSHKLMYGTAILSAAVFAAVRLLVLGIFIKFT</sequence>
<feature type="transmembrane region" description="Helical" evidence="9">
    <location>
        <begin position="55"/>
        <end position="75"/>
    </location>
</feature>
<comment type="function">
    <text evidence="9">Converts cobyric acid to cobinamide by the addition of aminopropanol on the F carboxylic group.</text>
</comment>
<evidence type="ECO:0000256" key="5">
    <source>
        <dbReference type="ARBA" id="ARBA00022573"/>
    </source>
</evidence>
<comment type="caution">
    <text evidence="10">The sequence shown here is derived from an EMBL/GenBank/DDBJ whole genome shotgun (WGS) entry which is preliminary data.</text>
</comment>
<evidence type="ECO:0000256" key="9">
    <source>
        <dbReference type="HAMAP-Rule" id="MF_00024"/>
    </source>
</evidence>
<name>A0ABT2TMB4_9FIRM</name>
<evidence type="ECO:0000256" key="4">
    <source>
        <dbReference type="ARBA" id="ARBA00022475"/>
    </source>
</evidence>